<organism evidence="1 2">
    <name type="scientific">Streptomyces boluensis</name>
    <dbReference type="NCBI Taxonomy" id="1775135"/>
    <lineage>
        <taxon>Bacteria</taxon>
        <taxon>Bacillati</taxon>
        <taxon>Actinomycetota</taxon>
        <taxon>Actinomycetes</taxon>
        <taxon>Kitasatosporales</taxon>
        <taxon>Streptomycetaceae</taxon>
        <taxon>Streptomyces</taxon>
    </lineage>
</organism>
<keyword evidence="2" id="KW-1185">Reference proteome</keyword>
<dbReference type="Pfam" id="PF01042">
    <property type="entry name" value="Ribonuc_L-PSP"/>
    <property type="match status" value="1"/>
</dbReference>
<dbReference type="SUPFAM" id="SSF55298">
    <property type="entry name" value="YjgF-like"/>
    <property type="match status" value="1"/>
</dbReference>
<protein>
    <submittedName>
        <fullName evidence="1">RidA family protein</fullName>
    </submittedName>
</protein>
<evidence type="ECO:0000313" key="1">
    <source>
        <dbReference type="EMBL" id="NBE49993.1"/>
    </source>
</evidence>
<dbReference type="Proteomes" id="UP000598297">
    <property type="component" value="Unassembled WGS sequence"/>
</dbReference>
<name>A0A964ULM2_9ACTN</name>
<dbReference type="AlphaFoldDB" id="A0A964ULM2"/>
<dbReference type="PANTHER" id="PTHR43857:SF1">
    <property type="entry name" value="YJGH FAMILY PROTEIN"/>
    <property type="match status" value="1"/>
</dbReference>
<proteinExistence type="predicted"/>
<dbReference type="Gene3D" id="3.30.1330.40">
    <property type="entry name" value="RutC-like"/>
    <property type="match status" value="1"/>
</dbReference>
<gene>
    <name evidence="1" type="ORF">GUY60_00820</name>
</gene>
<accession>A0A964ULM2</accession>
<sequence length="133" mass="13604">MTIEKINPDTIAPPHGHAQVVVATGSKLVFASGQVGIDKDEKLVGDDYRSQGHRAALNAYAAISASGATPADIVRLTVYVVDPAQKNLEELYAGLGAAAKEAGAKTTAMSLIGITGLSMPGAFVEIEATAIIA</sequence>
<dbReference type="RefSeq" id="WP_161692876.1">
    <property type="nucleotide sequence ID" value="NZ_JAAAHS010000003.1"/>
</dbReference>
<dbReference type="InterPro" id="IPR035959">
    <property type="entry name" value="RutC-like_sf"/>
</dbReference>
<reference evidence="1" key="1">
    <citation type="submission" date="2020-01" db="EMBL/GenBank/DDBJ databases">
        <title>Whole-genome analyses of novel actinobacteria.</title>
        <authorList>
            <person name="Sahin N."/>
        </authorList>
    </citation>
    <scope>NUCLEOTIDE SEQUENCE</scope>
    <source>
        <strain evidence="1">YC537</strain>
    </source>
</reference>
<comment type="caution">
    <text evidence="1">The sequence shown here is derived from an EMBL/GenBank/DDBJ whole genome shotgun (WGS) entry which is preliminary data.</text>
</comment>
<dbReference type="PANTHER" id="PTHR43857">
    <property type="entry name" value="BLR7761 PROTEIN"/>
    <property type="match status" value="1"/>
</dbReference>
<dbReference type="OrthoDB" id="3212792at2"/>
<dbReference type="EMBL" id="JAAAHS010000003">
    <property type="protein sequence ID" value="NBE49993.1"/>
    <property type="molecule type" value="Genomic_DNA"/>
</dbReference>
<dbReference type="InterPro" id="IPR006175">
    <property type="entry name" value="YjgF/YER057c/UK114"/>
</dbReference>
<evidence type="ECO:0000313" key="2">
    <source>
        <dbReference type="Proteomes" id="UP000598297"/>
    </source>
</evidence>
<dbReference type="CDD" id="cd00448">
    <property type="entry name" value="YjgF_YER057c_UK114_family"/>
    <property type="match status" value="1"/>
</dbReference>